<feature type="transmembrane region" description="Helical" evidence="1">
    <location>
        <begin position="723"/>
        <end position="745"/>
    </location>
</feature>
<dbReference type="AlphaFoldDB" id="A0A087BL89"/>
<dbReference type="RefSeq" id="WP_051126462.1">
    <property type="nucleotide sequence ID" value="NZ_JGZD01000012.1"/>
</dbReference>
<gene>
    <name evidence="3" type="ORF">BMIN_1454</name>
</gene>
<keyword evidence="1" id="KW-1133">Transmembrane helix</keyword>
<dbReference type="Proteomes" id="UP000029014">
    <property type="component" value="Unassembled WGS sequence"/>
</dbReference>
<evidence type="ECO:0000313" key="3">
    <source>
        <dbReference type="EMBL" id="KFI71789.1"/>
    </source>
</evidence>
<accession>A0A087BL89</accession>
<evidence type="ECO:0000256" key="2">
    <source>
        <dbReference type="SAM" id="SignalP"/>
    </source>
</evidence>
<proteinExistence type="predicted"/>
<evidence type="ECO:0000256" key="1">
    <source>
        <dbReference type="SAM" id="Phobius"/>
    </source>
</evidence>
<sequence length="750" mass="80174">MYVHMKRVVAIVLAASLALTAAVAGVWGAAAAESETLTSTLLDEDYSLKHVVNGNNLFLGVIGTDSRGRKYYCVQTSRIADFRITGSSPITGADAARLAWLLDRYSDSRDARIHAALALLAHDHHDEDPAEWRVDRQALMQRYPDVEGRARSLWDESESLAPMTVAVRNEYDDASRLGRVVVSVKNVNGGEIAGVPYRLSMDGEAAFDAGGSSLTDVSGRSDGHRWVARGRGGVSVSVVVETRRLDRVLSAQNLVRVGGAASISAATRFEVRRDFVPTIATVVPRRVMDIGAEAVDMVTADVADGEGAWKPGLRLDARGWFFDGLSADAADEEIRPDAGGDAAAFLERLADRGLRPSAYATASFTAPGQTVEAHALTSPDGGEVYRTARPGIGTWVWAFSRESLSREAREYVLKDVVSPFMDQAETVSVRSTVQVESVVTEHTALQGAELGDTITVAGFPDDHGDFSGDASLGLRADNPHATVSVWWAGDGENHANDERYRPEGDDVPQEDANHRLVGTWTYAARNGVIRVGGGAPDADGRAVTITARDPGWYVFVWSFTGDDRVAPASSSYGDAWERVRVWPAPESPDISEPIGIVTSVEPDLVYVGEFFHDRATVTGDVPDGATVEFTAYEAVDDGAEPGRSGKLLDAAAAPIRCEDDNGGCAAVSPQVRSSREGLVYWRAAVVSKDGDVLASHDLGAPGEVVTVRRKTENPVLAKTGSSISAVAAVVVVMGFLGVAVLVMVIRTRQR</sequence>
<keyword evidence="4" id="KW-1185">Reference proteome</keyword>
<reference evidence="3 4" key="1">
    <citation type="submission" date="2014-03" db="EMBL/GenBank/DDBJ databases">
        <title>Genomics of Bifidobacteria.</title>
        <authorList>
            <person name="Ventura M."/>
            <person name="Milani C."/>
            <person name="Lugli G.A."/>
        </authorList>
    </citation>
    <scope>NUCLEOTIDE SEQUENCE [LARGE SCALE GENOMIC DNA]</scope>
    <source>
        <strain evidence="3 4">LMG 11592</strain>
    </source>
</reference>
<protein>
    <submittedName>
        <fullName evidence="3">LPXTG-motif cell wall anchor domain-containing protein</fullName>
    </submittedName>
</protein>
<keyword evidence="1" id="KW-0812">Transmembrane</keyword>
<dbReference type="EMBL" id="JGZD01000012">
    <property type="protein sequence ID" value="KFI71789.1"/>
    <property type="molecule type" value="Genomic_DNA"/>
</dbReference>
<comment type="caution">
    <text evidence="3">The sequence shown here is derived from an EMBL/GenBank/DDBJ whole genome shotgun (WGS) entry which is preliminary data.</text>
</comment>
<organism evidence="3 4">
    <name type="scientific">Bifidobacterium minimum</name>
    <dbReference type="NCBI Taxonomy" id="1693"/>
    <lineage>
        <taxon>Bacteria</taxon>
        <taxon>Bacillati</taxon>
        <taxon>Actinomycetota</taxon>
        <taxon>Actinomycetes</taxon>
        <taxon>Bifidobacteriales</taxon>
        <taxon>Bifidobacteriaceae</taxon>
        <taxon>Bifidobacterium</taxon>
    </lineage>
</organism>
<feature type="chain" id="PRO_5038703996" evidence="2">
    <location>
        <begin position="25"/>
        <end position="750"/>
    </location>
</feature>
<keyword evidence="2" id="KW-0732">Signal</keyword>
<feature type="signal peptide" evidence="2">
    <location>
        <begin position="1"/>
        <end position="24"/>
    </location>
</feature>
<dbReference type="eggNOG" id="COG5624">
    <property type="taxonomic scope" value="Bacteria"/>
</dbReference>
<name>A0A087BL89_9BIFI</name>
<evidence type="ECO:0000313" key="4">
    <source>
        <dbReference type="Proteomes" id="UP000029014"/>
    </source>
</evidence>
<keyword evidence="1" id="KW-0472">Membrane</keyword>
<dbReference type="STRING" id="1693.BMIN_1454"/>